<name>A0ABV8S8P9_9BACL</name>
<evidence type="ECO:0000313" key="3">
    <source>
        <dbReference type="Proteomes" id="UP001595755"/>
    </source>
</evidence>
<evidence type="ECO:0000256" key="1">
    <source>
        <dbReference type="SAM" id="MobiDB-lite"/>
    </source>
</evidence>
<organism evidence="2 3">
    <name type="scientific">Cohnella boryungensis</name>
    <dbReference type="NCBI Taxonomy" id="768479"/>
    <lineage>
        <taxon>Bacteria</taxon>
        <taxon>Bacillati</taxon>
        <taxon>Bacillota</taxon>
        <taxon>Bacilli</taxon>
        <taxon>Bacillales</taxon>
        <taxon>Paenibacillaceae</taxon>
        <taxon>Cohnella</taxon>
    </lineage>
</organism>
<protein>
    <submittedName>
        <fullName evidence="2">FlxA-like family protein</fullName>
    </submittedName>
</protein>
<feature type="compositionally biased region" description="Basic and acidic residues" evidence="1">
    <location>
        <begin position="205"/>
        <end position="214"/>
    </location>
</feature>
<gene>
    <name evidence="2" type="ORF">ACFO1S_08065</name>
</gene>
<feature type="compositionally biased region" description="Basic and acidic residues" evidence="1">
    <location>
        <begin position="77"/>
        <end position="87"/>
    </location>
</feature>
<feature type="compositionally biased region" description="Polar residues" evidence="1">
    <location>
        <begin position="215"/>
        <end position="224"/>
    </location>
</feature>
<dbReference type="RefSeq" id="WP_204602873.1">
    <property type="nucleotide sequence ID" value="NZ_JBHSED010000013.1"/>
</dbReference>
<proteinExistence type="predicted"/>
<evidence type="ECO:0000313" key="2">
    <source>
        <dbReference type="EMBL" id="MFC4303405.1"/>
    </source>
</evidence>
<feature type="region of interest" description="Disordered" evidence="1">
    <location>
        <begin position="77"/>
        <end position="102"/>
    </location>
</feature>
<feature type="region of interest" description="Disordered" evidence="1">
    <location>
        <begin position="1"/>
        <end position="34"/>
    </location>
</feature>
<dbReference type="Proteomes" id="UP001595755">
    <property type="component" value="Unassembled WGS sequence"/>
</dbReference>
<sequence length="249" mass="27727">MNYRISGSQSVPTSPKSHAASPRDSEIQQLNKQKAKWQEELQKVNSNAELDSKIKAERVRSITSNIQQIEMRISEIRAEEIKQKTEEAQPSTPAPQETKPELDPHLVAVIEKSVSYDQLSKMVSQKTDMKGSITRLEGEVRMDRAMLEHNPHNDSGKSLMLENAENTTFKMKREMAQELQGHIHSTNQKIGELISSINETNEAVEPAKQEDKSTDNGVTGQPSKPSDKSAGDSPVSESRNEPAAIDIKV</sequence>
<accession>A0ABV8S8P9</accession>
<feature type="region of interest" description="Disordered" evidence="1">
    <location>
        <begin position="183"/>
        <end position="249"/>
    </location>
</feature>
<reference evidence="3" key="1">
    <citation type="journal article" date="2019" name="Int. J. Syst. Evol. Microbiol.">
        <title>The Global Catalogue of Microorganisms (GCM) 10K type strain sequencing project: providing services to taxonomists for standard genome sequencing and annotation.</title>
        <authorList>
            <consortium name="The Broad Institute Genomics Platform"/>
            <consortium name="The Broad Institute Genome Sequencing Center for Infectious Disease"/>
            <person name="Wu L."/>
            <person name="Ma J."/>
        </authorList>
    </citation>
    <scope>NUCLEOTIDE SEQUENCE [LARGE SCALE GENOMIC DNA]</scope>
    <source>
        <strain evidence="3">CGMCC 4.1641</strain>
    </source>
</reference>
<feature type="compositionally biased region" description="Polar residues" evidence="1">
    <location>
        <begin position="183"/>
        <end position="201"/>
    </location>
</feature>
<feature type="compositionally biased region" description="Polar residues" evidence="1">
    <location>
        <begin position="1"/>
        <end position="16"/>
    </location>
</feature>
<comment type="caution">
    <text evidence="2">The sequence shown here is derived from an EMBL/GenBank/DDBJ whole genome shotgun (WGS) entry which is preliminary data.</text>
</comment>
<dbReference type="EMBL" id="JBHSED010000013">
    <property type="protein sequence ID" value="MFC4303405.1"/>
    <property type="molecule type" value="Genomic_DNA"/>
</dbReference>
<keyword evidence="3" id="KW-1185">Reference proteome</keyword>